<feature type="transmembrane region" description="Helical" evidence="10">
    <location>
        <begin position="743"/>
        <end position="762"/>
    </location>
</feature>
<evidence type="ECO:0000259" key="11">
    <source>
        <dbReference type="Pfam" id="PF11145"/>
    </source>
</evidence>
<evidence type="ECO:0000256" key="5">
    <source>
        <dbReference type="ARBA" id="ARBA00022679"/>
    </source>
</evidence>
<dbReference type="KEGG" id="mnt:21397648"/>
<dbReference type="PANTHER" id="PTHR33389:SF22">
    <property type="entry name" value="FAMILY PROTEIN, PUTATIVE (DUF2921)-RELATED"/>
    <property type="match status" value="1"/>
</dbReference>
<evidence type="ECO:0000256" key="2">
    <source>
        <dbReference type="ARBA" id="ARBA00004127"/>
    </source>
</evidence>
<feature type="domain" description="DUF2921" evidence="12">
    <location>
        <begin position="468"/>
        <end position="643"/>
    </location>
</feature>
<keyword evidence="14" id="KW-1185">Reference proteome</keyword>
<dbReference type="EMBL" id="KE345830">
    <property type="protein sequence ID" value="EXC18112.1"/>
    <property type="molecule type" value="Genomic_DNA"/>
</dbReference>
<dbReference type="OrthoDB" id="607498at2759"/>
<dbReference type="EC" id="2.3.2.27" evidence="4"/>
<evidence type="ECO:0000256" key="9">
    <source>
        <dbReference type="ARBA" id="ARBA00023136"/>
    </source>
</evidence>
<dbReference type="eggNOG" id="ENOG502QS79">
    <property type="taxonomic scope" value="Eukaryota"/>
</dbReference>
<dbReference type="InterPro" id="IPR021319">
    <property type="entry name" value="DUF2921"/>
</dbReference>
<organism evidence="13 14">
    <name type="scientific">Morus notabilis</name>
    <dbReference type="NCBI Taxonomy" id="981085"/>
    <lineage>
        <taxon>Eukaryota</taxon>
        <taxon>Viridiplantae</taxon>
        <taxon>Streptophyta</taxon>
        <taxon>Embryophyta</taxon>
        <taxon>Tracheophyta</taxon>
        <taxon>Spermatophyta</taxon>
        <taxon>Magnoliopsida</taxon>
        <taxon>eudicotyledons</taxon>
        <taxon>Gunneridae</taxon>
        <taxon>Pentapetalae</taxon>
        <taxon>rosids</taxon>
        <taxon>fabids</taxon>
        <taxon>Rosales</taxon>
        <taxon>Moraceae</taxon>
        <taxon>Moreae</taxon>
        <taxon>Morus</taxon>
    </lineage>
</organism>
<feature type="transmembrane region" description="Helical" evidence="10">
    <location>
        <begin position="666"/>
        <end position="687"/>
    </location>
</feature>
<dbReference type="AlphaFoldDB" id="W9RYY6"/>
<sequence>MAATSSSSPSLHKSKQRFFQISPSPTQNPSSTPFLLIFFFILCASLFPNISSEEPPILTSGFHASYNRHCNHIVPQSPLRSGRFLPSGSGAADFQIGSFRGGNPLFNRTPIAGGAAKPQLVFFHPYFTGTTFADGVYRYRAALNLGDSLPYSGRRNLRLVRFRGPRFPMRSGRLSFTLQGFWSETSRKLCMVGSGAVLHSGTVNSLRVVLKLNYPRNSGINSSLISGSLESLDGNGSSSYFSPISILALSSQDSNYEYTLIGKENGIGCLNGENRGESFLALPNFERCSVLRGIERFDLEYGGDCNGGNCNPLDGSFGYVPNYMFYHRIRCDEGNKWKMLLGFPNSSYSGNSFPFEPSTSFIAEGGWNEKEDQFCAIACRILNFTESFDNAYFGDCSIGFSLRFPASLSLRNASNIVGKIWSTSAANSSGHFDKIGFRSFNEELLGLLGVKYEYTVIDTLRETCVKKNAARGKGKTYPNEYSLDMRFDMSVRNSKGQVASGYSAPFYVGNQLYRYQFFGYQTSSPQVSQTEFSVTSNSSVVNISYKISFTPPPDFKFSRDSSLSSAVEISAEGTYARDTGVLCMTGCRHLGSKAQNLAPNETLDCEVMVSIQFSPLNANTGRGIKGTIESTRKTSDPLYFGRLELSSSSIYTGQAAASIWRIDLEITMVLISNTLTCVFVGLQLFYVKSHPDVLPSISITMLIVLTMGHMIPLLLNFEALFVPNRSRQNLFLGNAGWLEVNEVIVRVVTMVAFLLQLRLLQLTWSSRQGNGNEKSLWNSERKVVYLTLPLYVSGALIAWFVNYLKNNSGTPKGAFQRHSFQRHSLWNDLKSYAGLVMDGFLLPQILFNLFFNSGEKALAPLFYAGTTVVRLLPHAYDLYRAHAYASYLDLSYIYASHKMDFYSTAWDIVIPCCGLLFAVLIFLQQRFGAHCILPRRFRRNSAYEKVPVISNEDL</sequence>
<feature type="domain" description="DUF2921" evidence="12">
    <location>
        <begin position="66"/>
        <end position="245"/>
    </location>
</feature>
<comment type="catalytic activity">
    <reaction evidence="1">
        <text>S-ubiquitinyl-[E2 ubiquitin-conjugating enzyme]-L-cysteine + [acceptor protein]-L-lysine = [E2 ubiquitin-conjugating enzyme]-L-cysteine + N(6)-ubiquitinyl-[acceptor protein]-L-lysine.</text>
        <dbReference type="EC" id="2.3.2.27"/>
    </reaction>
</comment>
<feature type="transmembrane region" description="Helical" evidence="10">
    <location>
        <begin position="908"/>
        <end position="929"/>
    </location>
</feature>
<keyword evidence="5" id="KW-0808">Transferase</keyword>
<protein>
    <recommendedName>
        <fullName evidence="4">RING-type E3 ubiquitin transferase</fullName>
        <ecNumber evidence="4">2.3.2.27</ecNumber>
    </recommendedName>
</protein>
<evidence type="ECO:0000256" key="10">
    <source>
        <dbReference type="SAM" id="Phobius"/>
    </source>
</evidence>
<dbReference type="Pfam" id="PF11145">
    <property type="entry name" value="DUF2921"/>
    <property type="match status" value="1"/>
</dbReference>
<gene>
    <name evidence="13" type="ORF">L484_014513</name>
</gene>
<dbReference type="GO" id="GO:0012505">
    <property type="term" value="C:endomembrane system"/>
    <property type="evidence" value="ECO:0007669"/>
    <property type="project" value="UniProtKB-SubCell"/>
</dbReference>
<dbReference type="STRING" id="981085.W9RYY6"/>
<feature type="transmembrane region" description="Helical" evidence="10">
    <location>
        <begin position="699"/>
        <end position="723"/>
    </location>
</feature>
<evidence type="ECO:0000313" key="14">
    <source>
        <dbReference type="Proteomes" id="UP000030645"/>
    </source>
</evidence>
<dbReference type="GO" id="GO:0061630">
    <property type="term" value="F:ubiquitin protein ligase activity"/>
    <property type="evidence" value="ECO:0007669"/>
    <property type="project" value="UniProtKB-EC"/>
</dbReference>
<name>W9RYY6_9ROSA</name>
<reference evidence="14" key="1">
    <citation type="submission" date="2013-01" db="EMBL/GenBank/DDBJ databases">
        <title>Draft Genome Sequence of a Mulberry Tree, Morus notabilis C.K. Schneid.</title>
        <authorList>
            <person name="He N."/>
            <person name="Zhao S."/>
        </authorList>
    </citation>
    <scope>NUCLEOTIDE SEQUENCE</scope>
</reference>
<feature type="transmembrane region" description="Helical" evidence="10">
    <location>
        <begin position="783"/>
        <end position="801"/>
    </location>
</feature>
<keyword evidence="8 10" id="KW-1133">Transmembrane helix</keyword>
<evidence type="ECO:0000256" key="1">
    <source>
        <dbReference type="ARBA" id="ARBA00000900"/>
    </source>
</evidence>
<keyword evidence="7" id="KW-0833">Ubl conjugation pathway</keyword>
<keyword evidence="6 10" id="KW-0812">Transmembrane</keyword>
<proteinExistence type="predicted"/>
<comment type="pathway">
    <text evidence="3">Protein modification; protein ubiquitination.</text>
</comment>
<evidence type="ECO:0000313" key="13">
    <source>
        <dbReference type="EMBL" id="EXC18112.1"/>
    </source>
</evidence>
<evidence type="ECO:0000256" key="4">
    <source>
        <dbReference type="ARBA" id="ARBA00012483"/>
    </source>
</evidence>
<accession>W9RYY6</accession>
<evidence type="ECO:0000259" key="12">
    <source>
        <dbReference type="Pfam" id="PF25333"/>
    </source>
</evidence>
<evidence type="ECO:0000256" key="8">
    <source>
        <dbReference type="ARBA" id="ARBA00022989"/>
    </source>
</evidence>
<evidence type="ECO:0000256" key="6">
    <source>
        <dbReference type="ARBA" id="ARBA00022692"/>
    </source>
</evidence>
<evidence type="ECO:0000256" key="7">
    <source>
        <dbReference type="ARBA" id="ARBA00022786"/>
    </source>
</evidence>
<keyword evidence="9 10" id="KW-0472">Membrane</keyword>
<dbReference type="Proteomes" id="UP000030645">
    <property type="component" value="Unassembled WGS sequence"/>
</dbReference>
<dbReference type="PANTHER" id="PTHR33389">
    <property type="entry name" value="FAMILY PROTEIN, PUTATIVE (DUF2921)-RELATED"/>
    <property type="match status" value="1"/>
</dbReference>
<feature type="domain" description="SWEET-like" evidence="11">
    <location>
        <begin position="655"/>
        <end position="937"/>
    </location>
</feature>
<evidence type="ECO:0000256" key="3">
    <source>
        <dbReference type="ARBA" id="ARBA00004906"/>
    </source>
</evidence>
<dbReference type="InterPro" id="IPR057425">
    <property type="entry name" value="DUF2921_N"/>
</dbReference>
<dbReference type="Pfam" id="PF25333">
    <property type="entry name" value="DUF2921_N"/>
    <property type="match status" value="3"/>
</dbReference>
<feature type="domain" description="DUF2921" evidence="12">
    <location>
        <begin position="296"/>
        <end position="435"/>
    </location>
</feature>
<comment type="subcellular location">
    <subcellularLocation>
        <location evidence="2">Endomembrane system</location>
        <topology evidence="2">Multi-pass membrane protein</topology>
    </subcellularLocation>
</comment>